<reference evidence="1 2" key="1">
    <citation type="submission" date="2018-03" db="EMBL/GenBank/DDBJ databases">
        <title>The uncultured portion of the human microbiome is neutrally assembled.</title>
        <authorList>
            <person name="Jeraldo P."/>
            <person name="Boardman L."/>
            <person name="White B.A."/>
            <person name="Nelson H."/>
            <person name="Goldenfeld N."/>
            <person name="Chia N."/>
        </authorList>
    </citation>
    <scope>NUCLEOTIDE SEQUENCE [LARGE SCALE GENOMIC DNA]</scope>
    <source>
        <strain evidence="1">CIM:MAG 903</strain>
    </source>
</reference>
<organism evidence="1 2">
    <name type="scientific">Clostridium cadaveris</name>
    <dbReference type="NCBI Taxonomy" id="1529"/>
    <lineage>
        <taxon>Bacteria</taxon>
        <taxon>Bacillati</taxon>
        <taxon>Bacillota</taxon>
        <taxon>Clostridia</taxon>
        <taxon>Eubacteriales</taxon>
        <taxon>Clostridiaceae</taxon>
        <taxon>Clostridium</taxon>
    </lineage>
</organism>
<dbReference type="EMBL" id="QAMZ01000057">
    <property type="protein sequence ID" value="PWL51358.1"/>
    <property type="molecule type" value="Genomic_DNA"/>
</dbReference>
<dbReference type="AlphaFoldDB" id="A0A316M191"/>
<name>A0A316M191_9CLOT</name>
<gene>
    <name evidence="1" type="ORF">DBY38_14910</name>
</gene>
<accession>A0A316M191</accession>
<comment type="caution">
    <text evidence="1">The sequence shown here is derived from an EMBL/GenBank/DDBJ whole genome shotgun (WGS) entry which is preliminary data.</text>
</comment>
<evidence type="ECO:0000313" key="2">
    <source>
        <dbReference type="Proteomes" id="UP000246114"/>
    </source>
</evidence>
<dbReference type="Proteomes" id="UP000246114">
    <property type="component" value="Unassembled WGS sequence"/>
</dbReference>
<sequence>MVMCQYKIFLSATDNKIADKSKLRVDLYGNSKIKDIPQLKNFNIIYLSKGHEDLISLKGKLIYRKVRYIQIFKK</sequence>
<evidence type="ECO:0000313" key="1">
    <source>
        <dbReference type="EMBL" id="PWL51358.1"/>
    </source>
</evidence>
<protein>
    <submittedName>
        <fullName evidence="1">Uncharacterized protein</fullName>
    </submittedName>
</protein>
<proteinExistence type="predicted"/>